<gene>
    <name evidence="7" type="ORF">GO495_29035</name>
</gene>
<dbReference type="Gene3D" id="1.10.1740.10">
    <property type="match status" value="1"/>
</dbReference>
<comment type="caution">
    <text evidence="7">The sequence shown here is derived from an EMBL/GenBank/DDBJ whole genome shotgun (WGS) entry which is preliminary data.</text>
</comment>
<feature type="domain" description="RNA polymerase sigma-70 region 2" evidence="5">
    <location>
        <begin position="24"/>
        <end position="86"/>
    </location>
</feature>
<keyword evidence="4" id="KW-0804">Transcription</keyword>
<organism evidence="7 8">
    <name type="scientific">Chitinophaga oryziterrae</name>
    <dbReference type="NCBI Taxonomy" id="1031224"/>
    <lineage>
        <taxon>Bacteria</taxon>
        <taxon>Pseudomonadati</taxon>
        <taxon>Bacteroidota</taxon>
        <taxon>Chitinophagia</taxon>
        <taxon>Chitinophagales</taxon>
        <taxon>Chitinophagaceae</taxon>
        <taxon>Chitinophaga</taxon>
    </lineage>
</organism>
<feature type="domain" description="RNA polymerase sigma factor 70 region 4 type 2" evidence="6">
    <location>
        <begin position="131"/>
        <end position="170"/>
    </location>
</feature>
<reference evidence="7 8" key="1">
    <citation type="submission" date="2019-12" db="EMBL/GenBank/DDBJ databases">
        <title>The draft genomic sequence of strain Chitinophaga oryziterrae JCM 16595.</title>
        <authorList>
            <person name="Zhang X."/>
        </authorList>
    </citation>
    <scope>NUCLEOTIDE SEQUENCE [LARGE SCALE GENOMIC DNA]</scope>
    <source>
        <strain evidence="7 8">JCM 16595</strain>
    </source>
</reference>
<evidence type="ECO:0000256" key="4">
    <source>
        <dbReference type="ARBA" id="ARBA00023163"/>
    </source>
</evidence>
<dbReference type="GO" id="GO:0003677">
    <property type="term" value="F:DNA binding"/>
    <property type="evidence" value="ECO:0007669"/>
    <property type="project" value="InterPro"/>
</dbReference>
<comment type="similarity">
    <text evidence="1">Belongs to the sigma-70 factor family. ECF subfamily.</text>
</comment>
<dbReference type="SUPFAM" id="SSF88946">
    <property type="entry name" value="Sigma2 domain of RNA polymerase sigma factors"/>
    <property type="match status" value="1"/>
</dbReference>
<dbReference type="EMBL" id="WRXO01000012">
    <property type="protein sequence ID" value="MVT44673.1"/>
    <property type="molecule type" value="Genomic_DNA"/>
</dbReference>
<dbReference type="InterPro" id="IPR007627">
    <property type="entry name" value="RNA_pol_sigma70_r2"/>
</dbReference>
<evidence type="ECO:0000256" key="2">
    <source>
        <dbReference type="ARBA" id="ARBA00023015"/>
    </source>
</evidence>
<dbReference type="InterPro" id="IPR013325">
    <property type="entry name" value="RNA_pol_sigma_r2"/>
</dbReference>
<evidence type="ECO:0000313" key="8">
    <source>
        <dbReference type="Proteomes" id="UP000468388"/>
    </source>
</evidence>
<dbReference type="InterPro" id="IPR039425">
    <property type="entry name" value="RNA_pol_sigma-70-like"/>
</dbReference>
<dbReference type="SUPFAM" id="SSF88659">
    <property type="entry name" value="Sigma3 and sigma4 domains of RNA polymerase sigma factors"/>
    <property type="match status" value="1"/>
</dbReference>
<keyword evidence="8" id="KW-1185">Reference proteome</keyword>
<dbReference type="InterPro" id="IPR036388">
    <property type="entry name" value="WH-like_DNA-bd_sf"/>
</dbReference>
<dbReference type="GO" id="GO:0006352">
    <property type="term" value="P:DNA-templated transcription initiation"/>
    <property type="evidence" value="ECO:0007669"/>
    <property type="project" value="InterPro"/>
</dbReference>
<dbReference type="NCBIfam" id="TIGR02937">
    <property type="entry name" value="sigma70-ECF"/>
    <property type="match status" value="1"/>
</dbReference>
<evidence type="ECO:0000259" key="6">
    <source>
        <dbReference type="Pfam" id="PF08281"/>
    </source>
</evidence>
<dbReference type="Proteomes" id="UP000468388">
    <property type="component" value="Unassembled WGS sequence"/>
</dbReference>
<proteinExistence type="inferred from homology"/>
<evidence type="ECO:0000259" key="5">
    <source>
        <dbReference type="Pfam" id="PF04542"/>
    </source>
</evidence>
<dbReference type="PANTHER" id="PTHR43133:SF46">
    <property type="entry name" value="RNA POLYMERASE SIGMA-70 FACTOR ECF SUBFAMILY"/>
    <property type="match status" value="1"/>
</dbReference>
<dbReference type="InterPro" id="IPR013324">
    <property type="entry name" value="RNA_pol_sigma_r3/r4-like"/>
</dbReference>
<dbReference type="OrthoDB" id="656418at2"/>
<evidence type="ECO:0000256" key="3">
    <source>
        <dbReference type="ARBA" id="ARBA00023082"/>
    </source>
</evidence>
<keyword evidence="2" id="KW-0805">Transcription regulation</keyword>
<dbReference type="PANTHER" id="PTHR43133">
    <property type="entry name" value="RNA POLYMERASE ECF-TYPE SIGMA FACTO"/>
    <property type="match status" value="1"/>
</dbReference>
<dbReference type="AlphaFoldDB" id="A0A6N8JHE3"/>
<dbReference type="RefSeq" id="WP_157303460.1">
    <property type="nucleotide sequence ID" value="NZ_BAAAZB010000018.1"/>
</dbReference>
<dbReference type="Pfam" id="PF08281">
    <property type="entry name" value="Sigma70_r4_2"/>
    <property type="match status" value="1"/>
</dbReference>
<name>A0A6N8JHE3_9BACT</name>
<accession>A0A6N8JHE3</accession>
<dbReference type="InterPro" id="IPR014284">
    <property type="entry name" value="RNA_pol_sigma-70_dom"/>
</dbReference>
<sequence>MLYTNDEEMLQGIKAGQESAFTAMYNLYQPLLLMEAYYKVRSYTEAEDMVQEIFASLWQRRETLSISIPLKHYLLKAVHLQYAYKCRKNEVAKRFVRHTLYVSREATVNYVLENKEIYNQIRQAMASISAPACRKAFELLYIEDMSHKEIAHNMNIKPQVVKNQVSRALKVIRTRLKKVI</sequence>
<evidence type="ECO:0000256" key="1">
    <source>
        <dbReference type="ARBA" id="ARBA00010641"/>
    </source>
</evidence>
<dbReference type="InterPro" id="IPR013249">
    <property type="entry name" value="RNA_pol_sigma70_r4_t2"/>
</dbReference>
<dbReference type="Pfam" id="PF04542">
    <property type="entry name" value="Sigma70_r2"/>
    <property type="match status" value="1"/>
</dbReference>
<dbReference type="Gene3D" id="1.10.10.10">
    <property type="entry name" value="Winged helix-like DNA-binding domain superfamily/Winged helix DNA-binding domain"/>
    <property type="match status" value="1"/>
</dbReference>
<dbReference type="GO" id="GO:0016987">
    <property type="term" value="F:sigma factor activity"/>
    <property type="evidence" value="ECO:0007669"/>
    <property type="project" value="UniProtKB-KW"/>
</dbReference>
<protein>
    <submittedName>
        <fullName evidence="7">Sigma-70 family RNA polymerase sigma factor</fullName>
    </submittedName>
</protein>
<keyword evidence="3" id="KW-0731">Sigma factor</keyword>
<evidence type="ECO:0000313" key="7">
    <source>
        <dbReference type="EMBL" id="MVT44673.1"/>
    </source>
</evidence>